<sequence length="66" mass="7811">MLTTFFDVSLSAYSKMEACEEENSKLRRWLAVSAVEIERQDSPYMDHSAANEMLPLDQTKRRRLWK</sequence>
<gene>
    <name evidence="1" type="ORF">MLD38_007427</name>
</gene>
<name>A0ACB9RVD4_9MYRT</name>
<keyword evidence="2" id="KW-1185">Reference proteome</keyword>
<evidence type="ECO:0000313" key="1">
    <source>
        <dbReference type="EMBL" id="KAI4381348.1"/>
    </source>
</evidence>
<comment type="caution">
    <text evidence="1">The sequence shown here is derived from an EMBL/GenBank/DDBJ whole genome shotgun (WGS) entry which is preliminary data.</text>
</comment>
<protein>
    <submittedName>
        <fullName evidence="1">Uncharacterized protein</fullName>
    </submittedName>
</protein>
<proteinExistence type="predicted"/>
<reference evidence="2" key="1">
    <citation type="journal article" date="2023" name="Front. Plant Sci.">
        <title>Chromosomal-level genome assembly of Melastoma candidum provides insights into trichome evolution.</title>
        <authorList>
            <person name="Zhong Y."/>
            <person name="Wu W."/>
            <person name="Sun C."/>
            <person name="Zou P."/>
            <person name="Liu Y."/>
            <person name="Dai S."/>
            <person name="Zhou R."/>
        </authorList>
    </citation>
    <scope>NUCLEOTIDE SEQUENCE [LARGE SCALE GENOMIC DNA]</scope>
</reference>
<dbReference type="Proteomes" id="UP001057402">
    <property type="component" value="Chromosome 3"/>
</dbReference>
<evidence type="ECO:0000313" key="2">
    <source>
        <dbReference type="Proteomes" id="UP001057402"/>
    </source>
</evidence>
<dbReference type="EMBL" id="CM042882">
    <property type="protein sequence ID" value="KAI4381348.1"/>
    <property type="molecule type" value="Genomic_DNA"/>
</dbReference>
<organism evidence="1 2">
    <name type="scientific">Melastoma candidum</name>
    <dbReference type="NCBI Taxonomy" id="119954"/>
    <lineage>
        <taxon>Eukaryota</taxon>
        <taxon>Viridiplantae</taxon>
        <taxon>Streptophyta</taxon>
        <taxon>Embryophyta</taxon>
        <taxon>Tracheophyta</taxon>
        <taxon>Spermatophyta</taxon>
        <taxon>Magnoliopsida</taxon>
        <taxon>eudicotyledons</taxon>
        <taxon>Gunneridae</taxon>
        <taxon>Pentapetalae</taxon>
        <taxon>rosids</taxon>
        <taxon>malvids</taxon>
        <taxon>Myrtales</taxon>
        <taxon>Melastomataceae</taxon>
        <taxon>Melastomatoideae</taxon>
        <taxon>Melastomateae</taxon>
        <taxon>Melastoma</taxon>
    </lineage>
</organism>
<accession>A0ACB9RVD4</accession>